<evidence type="ECO:0000313" key="3">
    <source>
        <dbReference type="EMBL" id="MET4580056.1"/>
    </source>
</evidence>
<dbReference type="Gene3D" id="3.40.190.10">
    <property type="entry name" value="Periplasmic binding protein-like II"/>
    <property type="match status" value="1"/>
</dbReference>
<proteinExistence type="inferred from homology"/>
<feature type="signal peptide" evidence="2">
    <location>
        <begin position="1"/>
        <end position="47"/>
    </location>
</feature>
<name>A0ABV2QGA1_9BURK</name>
<evidence type="ECO:0000313" key="4">
    <source>
        <dbReference type="Proteomes" id="UP001549320"/>
    </source>
</evidence>
<dbReference type="Gene3D" id="3.40.190.150">
    <property type="entry name" value="Bordetella uptake gene, domain 1"/>
    <property type="match status" value="1"/>
</dbReference>
<dbReference type="PANTHER" id="PTHR42928:SF5">
    <property type="entry name" value="BLR1237 PROTEIN"/>
    <property type="match status" value="1"/>
</dbReference>
<dbReference type="InterPro" id="IPR042100">
    <property type="entry name" value="Bug_dom1"/>
</dbReference>
<dbReference type="Proteomes" id="UP001549320">
    <property type="component" value="Unassembled WGS sequence"/>
</dbReference>
<evidence type="ECO:0000256" key="1">
    <source>
        <dbReference type="ARBA" id="ARBA00006987"/>
    </source>
</evidence>
<dbReference type="PANTHER" id="PTHR42928">
    <property type="entry name" value="TRICARBOXYLATE-BINDING PROTEIN"/>
    <property type="match status" value="1"/>
</dbReference>
<dbReference type="InterPro" id="IPR005064">
    <property type="entry name" value="BUG"/>
</dbReference>
<reference evidence="3 4" key="1">
    <citation type="submission" date="2024-06" db="EMBL/GenBank/DDBJ databases">
        <title>Sorghum-associated microbial communities from plants grown in Nebraska, USA.</title>
        <authorList>
            <person name="Schachtman D."/>
        </authorList>
    </citation>
    <scope>NUCLEOTIDE SEQUENCE [LARGE SCALE GENOMIC DNA]</scope>
    <source>
        <strain evidence="3 4">2709</strain>
    </source>
</reference>
<protein>
    <submittedName>
        <fullName evidence="3">Tripartite-type tricarboxylate transporter receptor subunit TctC</fullName>
    </submittedName>
</protein>
<comment type="caution">
    <text evidence="3">The sequence shown here is derived from an EMBL/GenBank/DDBJ whole genome shotgun (WGS) entry which is preliminary data.</text>
</comment>
<keyword evidence="3" id="KW-0675">Receptor</keyword>
<gene>
    <name evidence="3" type="ORF">ABIE13_005194</name>
</gene>
<dbReference type="Pfam" id="PF03401">
    <property type="entry name" value="TctC"/>
    <property type="match status" value="1"/>
</dbReference>
<keyword evidence="4" id="KW-1185">Reference proteome</keyword>
<dbReference type="EMBL" id="JBEPSH010000013">
    <property type="protein sequence ID" value="MET4580056.1"/>
    <property type="molecule type" value="Genomic_DNA"/>
</dbReference>
<accession>A0ABV2QGA1</accession>
<feature type="chain" id="PRO_5046789479" evidence="2">
    <location>
        <begin position="48"/>
        <end position="350"/>
    </location>
</feature>
<sequence length="350" mass="36302">MAASGPLASLYLSLNFIMKKRNFIQSSALALGAALSLSALGTTATLAAETQFPTKTVRILVGFAPGGSADKLSRALSQKLSERWGQTVVVENVSGAGGTLAVAAAARAAPDGYTLLLSGTGNVLSALHHKDLAHNTIKDFTGVAKAAISPQLIAVSPKLGVKNFQEYVALLKKRPGQVTIGLPDGIGGLQHLAHEIISKQIGASPNYIPYPGGGPATLDVLGGHIDGEYITLAAVTDHVRSGKLIGLGVSTATRSPALPDVPTIAESGVPGYVVDTWQGFVAPKGTPKATVDKLNRDINSVLQQPEVRAQLEGLGFTVVSNSKPAEVDKALGDEYDRYSKILAETGIKLK</sequence>
<organism evidence="3 4">
    <name type="scientific">Ottowia thiooxydans</name>
    <dbReference type="NCBI Taxonomy" id="219182"/>
    <lineage>
        <taxon>Bacteria</taxon>
        <taxon>Pseudomonadati</taxon>
        <taxon>Pseudomonadota</taxon>
        <taxon>Betaproteobacteria</taxon>
        <taxon>Burkholderiales</taxon>
        <taxon>Comamonadaceae</taxon>
        <taxon>Ottowia</taxon>
    </lineage>
</organism>
<dbReference type="SUPFAM" id="SSF53850">
    <property type="entry name" value="Periplasmic binding protein-like II"/>
    <property type="match status" value="1"/>
</dbReference>
<keyword evidence="2" id="KW-0732">Signal</keyword>
<dbReference type="PIRSF" id="PIRSF017082">
    <property type="entry name" value="YflP"/>
    <property type="match status" value="1"/>
</dbReference>
<evidence type="ECO:0000256" key="2">
    <source>
        <dbReference type="SAM" id="SignalP"/>
    </source>
</evidence>
<comment type="similarity">
    <text evidence="1">Belongs to the UPF0065 (bug) family.</text>
</comment>